<dbReference type="Pfam" id="PF04333">
    <property type="entry name" value="MlaA"/>
    <property type="match status" value="1"/>
</dbReference>
<sequence>MKQLLLSFLLFFMANTLAFAEEDVDPFEDINRTVYGFNETVDDNLLEPVSRAYKDHVPEVAQDRVSDFFGNLRDVSTLANQILQFKPVESVETLGRILVNSTIGLGGLFDVASDMGLTTDDEDFGQTMGVWGVEQGPYVVLPLLGPSTVRDGVGLFVDTTSDANMIDKTEGIGFISSSAINIIDKRVELLPVTDMLDLSDDPYTMMRSSYLQKRKFDVFDGSLPVEEDEFDDF</sequence>
<evidence type="ECO:0000256" key="1">
    <source>
        <dbReference type="ARBA" id="ARBA00022729"/>
    </source>
</evidence>
<proteinExistence type="predicted"/>
<accession>A0A1W1DDF3</accession>
<name>A0A1W1DDF3_9ZZZZ</name>
<dbReference type="GO" id="GO:0120010">
    <property type="term" value="P:intermembrane phospholipid transfer"/>
    <property type="evidence" value="ECO:0007669"/>
    <property type="project" value="TreeGrafter"/>
</dbReference>
<dbReference type="GO" id="GO:0016020">
    <property type="term" value="C:membrane"/>
    <property type="evidence" value="ECO:0007669"/>
    <property type="project" value="InterPro"/>
</dbReference>
<dbReference type="EMBL" id="FPHS01000130">
    <property type="protein sequence ID" value="SFV79163.1"/>
    <property type="molecule type" value="Genomic_DNA"/>
</dbReference>
<keyword evidence="1" id="KW-0732">Signal</keyword>
<dbReference type="AlphaFoldDB" id="A0A1W1DDF3"/>
<organism evidence="2">
    <name type="scientific">hydrothermal vent metagenome</name>
    <dbReference type="NCBI Taxonomy" id="652676"/>
    <lineage>
        <taxon>unclassified sequences</taxon>
        <taxon>metagenomes</taxon>
        <taxon>ecological metagenomes</taxon>
    </lineage>
</organism>
<gene>
    <name evidence="2" type="ORF">MNB_SUP05-11-424</name>
</gene>
<dbReference type="PRINTS" id="PR01805">
    <property type="entry name" value="VACJLIPOPROT"/>
</dbReference>
<evidence type="ECO:0000313" key="2">
    <source>
        <dbReference type="EMBL" id="SFV79163.1"/>
    </source>
</evidence>
<dbReference type="PANTHER" id="PTHR30035">
    <property type="entry name" value="LIPOPROTEIN VACJ-RELATED"/>
    <property type="match status" value="1"/>
</dbReference>
<protein>
    <submittedName>
        <fullName evidence="2">VacJ-like lipoprotein</fullName>
    </submittedName>
</protein>
<reference evidence="2" key="1">
    <citation type="submission" date="2016-10" db="EMBL/GenBank/DDBJ databases">
        <authorList>
            <person name="de Groot N.N."/>
        </authorList>
    </citation>
    <scope>NUCLEOTIDE SEQUENCE</scope>
</reference>
<dbReference type="InterPro" id="IPR007428">
    <property type="entry name" value="MlaA"/>
</dbReference>
<dbReference type="PANTHER" id="PTHR30035:SF3">
    <property type="entry name" value="INTERMEMBRANE PHOSPHOLIPID TRANSPORT SYSTEM LIPOPROTEIN MLAA"/>
    <property type="match status" value="1"/>
</dbReference>
<keyword evidence="2" id="KW-0449">Lipoprotein</keyword>